<organism evidence="1 2">
    <name type="scientific">Sphenostylis stenocarpa</name>
    <dbReference type="NCBI Taxonomy" id="92480"/>
    <lineage>
        <taxon>Eukaryota</taxon>
        <taxon>Viridiplantae</taxon>
        <taxon>Streptophyta</taxon>
        <taxon>Embryophyta</taxon>
        <taxon>Tracheophyta</taxon>
        <taxon>Spermatophyta</taxon>
        <taxon>Magnoliopsida</taxon>
        <taxon>eudicotyledons</taxon>
        <taxon>Gunneridae</taxon>
        <taxon>Pentapetalae</taxon>
        <taxon>rosids</taxon>
        <taxon>fabids</taxon>
        <taxon>Fabales</taxon>
        <taxon>Fabaceae</taxon>
        <taxon>Papilionoideae</taxon>
        <taxon>50 kb inversion clade</taxon>
        <taxon>NPAAA clade</taxon>
        <taxon>indigoferoid/millettioid clade</taxon>
        <taxon>Phaseoleae</taxon>
        <taxon>Sphenostylis</taxon>
    </lineage>
</organism>
<feature type="non-terminal residue" evidence="1">
    <location>
        <position position="1"/>
    </location>
</feature>
<evidence type="ECO:0000313" key="2">
    <source>
        <dbReference type="Proteomes" id="UP001189624"/>
    </source>
</evidence>
<feature type="non-terminal residue" evidence="1">
    <location>
        <position position="63"/>
    </location>
</feature>
<evidence type="ECO:0000313" key="1">
    <source>
        <dbReference type="EMBL" id="CAJ1939577.1"/>
    </source>
</evidence>
<reference evidence="1" key="1">
    <citation type="submission" date="2023-10" db="EMBL/GenBank/DDBJ databases">
        <authorList>
            <person name="Domelevo Entfellner J.-B."/>
        </authorList>
    </citation>
    <scope>NUCLEOTIDE SEQUENCE</scope>
</reference>
<dbReference type="AlphaFoldDB" id="A0AA86S280"/>
<accession>A0AA86S280</accession>
<name>A0AA86S280_9FABA</name>
<sequence length="63" mass="6853">MENPNADNEKNTWKLEMGGRGRVCTQGQTGFGNLMAKARECGPPLMIGSSPMDSHFYHGGEPL</sequence>
<protein>
    <submittedName>
        <fullName evidence="1">Uncharacterized protein</fullName>
    </submittedName>
</protein>
<proteinExistence type="predicted"/>
<dbReference type="EMBL" id="OY731400">
    <property type="protein sequence ID" value="CAJ1939577.1"/>
    <property type="molecule type" value="Genomic_DNA"/>
</dbReference>
<keyword evidence="2" id="KW-1185">Reference proteome</keyword>
<gene>
    <name evidence="1" type="ORF">AYBTSS11_LOCUS9213</name>
</gene>
<dbReference type="Gramene" id="rna-AYBTSS11_LOCUS9213">
    <property type="protein sequence ID" value="CAJ1939577.1"/>
    <property type="gene ID" value="gene-AYBTSS11_LOCUS9213"/>
</dbReference>
<dbReference type="Proteomes" id="UP001189624">
    <property type="component" value="Chromosome 3"/>
</dbReference>